<evidence type="ECO:0000313" key="6">
    <source>
        <dbReference type="Proteomes" id="UP001430584"/>
    </source>
</evidence>
<accession>A0A1S8BHV6</accession>
<feature type="region of interest" description="Disordered" evidence="1">
    <location>
        <begin position="517"/>
        <end position="537"/>
    </location>
</feature>
<evidence type="ECO:0008006" key="7">
    <source>
        <dbReference type="Google" id="ProtNLM"/>
    </source>
</evidence>
<feature type="compositionally biased region" description="Basic and acidic residues" evidence="1">
    <location>
        <begin position="517"/>
        <end position="527"/>
    </location>
</feature>
<proteinExistence type="predicted"/>
<organism evidence="4 5">
    <name type="scientific">Diplodia seriata</name>
    <dbReference type="NCBI Taxonomy" id="420778"/>
    <lineage>
        <taxon>Eukaryota</taxon>
        <taxon>Fungi</taxon>
        <taxon>Dikarya</taxon>
        <taxon>Ascomycota</taxon>
        <taxon>Pezizomycotina</taxon>
        <taxon>Dothideomycetes</taxon>
        <taxon>Dothideomycetes incertae sedis</taxon>
        <taxon>Botryosphaeriales</taxon>
        <taxon>Botryosphaeriaceae</taxon>
        <taxon>Diplodia</taxon>
    </lineage>
</organism>
<dbReference type="InterPro" id="IPR021369">
    <property type="entry name" value="DUF2985"/>
</dbReference>
<feature type="region of interest" description="Disordered" evidence="1">
    <location>
        <begin position="366"/>
        <end position="397"/>
    </location>
</feature>
<feature type="compositionally biased region" description="Low complexity" evidence="1">
    <location>
        <begin position="34"/>
        <end position="56"/>
    </location>
</feature>
<name>A0A1S8BHV6_9PEZI</name>
<dbReference type="EMBL" id="JAJVCZ030000008">
    <property type="protein sequence ID" value="KAL0256940.1"/>
    <property type="molecule type" value="Genomic_DNA"/>
</dbReference>
<dbReference type="STRING" id="420778.A0A1S8BHV6"/>
<dbReference type="EMBL" id="MSZU01000076">
    <property type="protein sequence ID" value="OMP87029.1"/>
    <property type="molecule type" value="Genomic_DNA"/>
</dbReference>
<keyword evidence="2" id="KW-0812">Transmembrane</keyword>
<feature type="transmembrane region" description="Helical" evidence="2">
    <location>
        <begin position="472"/>
        <end position="490"/>
    </location>
</feature>
<evidence type="ECO:0000256" key="1">
    <source>
        <dbReference type="SAM" id="MobiDB-lite"/>
    </source>
</evidence>
<feature type="compositionally biased region" description="Low complexity" evidence="1">
    <location>
        <begin position="1"/>
        <end position="11"/>
    </location>
</feature>
<sequence length="537" mass="57983">MASPQQGDSGRSPPPPPPPPLPSDDTPASPPSAPDSRVPSFPAPARSSTTASLASTATNRLRSASLKLLDTDLPPSFMAATGGTAARMHSFSEIRRGSLGTGNSPIARNGSNDDQIGSRKFSRTGTGFSALSKGKGSAAEGLKEEEEIRKGAGGGNLAVLGGGEGTELETLRSVTNESTPATGERVGGAGVADVKESTLSSASRTVTGETKEAPITEYANGYQAPPKLPWTTSTALALKAYWKWVWTIPGFLITLYGLNVVAWGGMLFLLLCNAAPAMCVPDCNDLYSPRRVWVEIDSQILNALFCVTGFGLVPWRFRDCWWWGVWRFGYGKASWGATRAERRSYGLRRLAGINRSWFRLSGSETLPPTFPDHQDPQNPTKPRKPKRNEEEGDEGAEALVKVPTGVDERVLPTPLWKTPDPPPTGVRAPPTQLWKMDFVVWCNMWNTFLQACLAGFMWGLNRFDRPSWSTGLFVALACIVSAVGGLCIFLEGKAVKKVEGVPMESWRKEEKVALDEEEAVGREDRKGGVVKGSELND</sequence>
<feature type="transmembrane region" description="Helical" evidence="2">
    <location>
        <begin position="244"/>
        <end position="271"/>
    </location>
</feature>
<dbReference type="PANTHER" id="PTHR35872">
    <property type="entry name" value="INTEGRAL MEMBRANE PROTEIN (AFU_ORTHOLOGUE AFUA_5G07110)"/>
    <property type="match status" value="1"/>
</dbReference>
<protein>
    <recommendedName>
        <fullName evidence="7">Alpha-l-rhamnosidase c</fullName>
    </recommendedName>
</protein>
<feature type="compositionally biased region" description="Gly residues" evidence="1">
    <location>
        <begin position="151"/>
        <end position="163"/>
    </location>
</feature>
<keyword evidence="2" id="KW-1133">Transmembrane helix</keyword>
<reference evidence="4 5" key="1">
    <citation type="submission" date="2017-01" db="EMBL/GenBank/DDBJ databases">
        <title>Draft genome sequence of Diplodia seriata F98.1, a fungal species involved in grapevine trunk diseases.</title>
        <authorList>
            <person name="Robert-Siegwald G."/>
            <person name="Vallet J."/>
            <person name="Abou-Mansour E."/>
            <person name="Xu J."/>
            <person name="Rey P."/>
            <person name="Bertsch C."/>
            <person name="Rego C."/>
            <person name="Larignon P."/>
            <person name="Fontaine F."/>
            <person name="Lebrun M.-H."/>
        </authorList>
    </citation>
    <scope>NUCLEOTIDE SEQUENCE [LARGE SCALE GENOMIC DNA]</scope>
    <source>
        <strain evidence="4 5">F98.1</strain>
    </source>
</reference>
<feature type="region of interest" description="Disordered" evidence="1">
    <location>
        <begin position="1"/>
        <end position="56"/>
    </location>
</feature>
<reference evidence="3 6" key="2">
    <citation type="submission" date="2024-02" db="EMBL/GenBank/DDBJ databases">
        <title>De novo assembly and annotation of 12 fungi associated with fruit tree decline syndrome in Ontario, Canada.</title>
        <authorList>
            <person name="Sulman M."/>
            <person name="Ellouze W."/>
            <person name="Ilyukhin E."/>
        </authorList>
    </citation>
    <scope>NUCLEOTIDE SEQUENCE [LARGE SCALE GENOMIC DNA]</scope>
    <source>
        <strain evidence="3 6">FDS-637</strain>
    </source>
</reference>
<feature type="transmembrane region" description="Helical" evidence="2">
    <location>
        <begin position="438"/>
        <end position="460"/>
    </location>
</feature>
<dbReference type="PANTHER" id="PTHR35872:SF1">
    <property type="entry name" value="ALPHA-L-RHAMNOSIDASE C"/>
    <property type="match status" value="1"/>
</dbReference>
<evidence type="ECO:0000313" key="5">
    <source>
        <dbReference type="Proteomes" id="UP000190776"/>
    </source>
</evidence>
<evidence type="ECO:0000313" key="4">
    <source>
        <dbReference type="EMBL" id="OMP87029.1"/>
    </source>
</evidence>
<gene>
    <name evidence="4" type="ORF">BK809_0007115</name>
    <name evidence="3" type="ORF">SLS55_007749</name>
</gene>
<dbReference type="Pfam" id="PF11204">
    <property type="entry name" value="DUF2985"/>
    <property type="match status" value="1"/>
</dbReference>
<dbReference type="Proteomes" id="UP001430584">
    <property type="component" value="Unassembled WGS sequence"/>
</dbReference>
<comment type="caution">
    <text evidence="4">The sequence shown here is derived from an EMBL/GenBank/DDBJ whole genome shotgun (WGS) entry which is preliminary data.</text>
</comment>
<dbReference type="AlphaFoldDB" id="A0A1S8BHV6"/>
<evidence type="ECO:0000256" key="2">
    <source>
        <dbReference type="SAM" id="Phobius"/>
    </source>
</evidence>
<feature type="compositionally biased region" description="Polar residues" evidence="1">
    <location>
        <begin position="101"/>
        <end position="115"/>
    </location>
</feature>
<dbReference type="Proteomes" id="UP000190776">
    <property type="component" value="Unassembled WGS sequence"/>
</dbReference>
<evidence type="ECO:0000313" key="3">
    <source>
        <dbReference type="EMBL" id="KAL0256940.1"/>
    </source>
</evidence>
<keyword evidence="2" id="KW-0472">Membrane</keyword>
<dbReference type="OrthoDB" id="6407410at2759"/>
<feature type="region of interest" description="Disordered" evidence="1">
    <location>
        <begin position="95"/>
        <end position="163"/>
    </location>
</feature>
<keyword evidence="6" id="KW-1185">Reference proteome</keyword>
<feature type="compositionally biased region" description="Pro residues" evidence="1">
    <location>
        <begin position="12"/>
        <end position="33"/>
    </location>
</feature>